<evidence type="ECO:0000256" key="6">
    <source>
        <dbReference type="ARBA" id="ARBA00023242"/>
    </source>
</evidence>
<dbReference type="CDD" id="cd14692">
    <property type="entry name" value="bZIP_ATF4"/>
    <property type="match status" value="1"/>
</dbReference>
<reference evidence="11" key="1">
    <citation type="submission" date="2016-11" db="UniProtKB">
        <authorList>
            <consortium name="WormBaseParasite"/>
        </authorList>
    </citation>
    <scope>IDENTIFICATION</scope>
</reference>
<dbReference type="PANTHER" id="PTHR13044">
    <property type="entry name" value="ACTIVATING TRANSCRIPTION FACTOR ATF 4/5"/>
    <property type="match status" value="1"/>
</dbReference>
<keyword evidence="3" id="KW-0805">Transcription regulation</keyword>
<protein>
    <submittedName>
        <fullName evidence="11">BZIP domain-containing protein</fullName>
    </submittedName>
</protein>
<dbReference type="GO" id="GO:0001228">
    <property type="term" value="F:DNA-binding transcription activator activity, RNA polymerase II-specific"/>
    <property type="evidence" value="ECO:0007669"/>
    <property type="project" value="TreeGrafter"/>
</dbReference>
<comment type="similarity">
    <text evidence="2">Belongs to the bZIP family.</text>
</comment>
<feature type="compositionally biased region" description="Low complexity" evidence="8">
    <location>
        <begin position="260"/>
        <end position="271"/>
    </location>
</feature>
<dbReference type="WBParaSite" id="BXY_0247200.1">
    <property type="protein sequence ID" value="BXY_0247200.1"/>
    <property type="gene ID" value="BXY_0247200"/>
</dbReference>
<evidence type="ECO:0000259" key="9">
    <source>
        <dbReference type="PROSITE" id="PS50217"/>
    </source>
</evidence>
<keyword evidence="4" id="KW-0238">DNA-binding</keyword>
<dbReference type="InterPro" id="IPR004827">
    <property type="entry name" value="bZIP"/>
</dbReference>
<dbReference type="GO" id="GO:0000977">
    <property type="term" value="F:RNA polymerase II transcription regulatory region sequence-specific DNA binding"/>
    <property type="evidence" value="ECO:0007669"/>
    <property type="project" value="TreeGrafter"/>
</dbReference>
<dbReference type="Proteomes" id="UP000095284">
    <property type="component" value="Unplaced"/>
</dbReference>
<keyword evidence="7" id="KW-0175">Coiled coil</keyword>
<feature type="compositionally biased region" description="Low complexity" evidence="8">
    <location>
        <begin position="235"/>
        <end position="244"/>
    </location>
</feature>
<dbReference type="Pfam" id="PF00170">
    <property type="entry name" value="bZIP_1"/>
    <property type="match status" value="1"/>
</dbReference>
<organism evidence="10 11">
    <name type="scientific">Bursaphelenchus xylophilus</name>
    <name type="common">Pinewood nematode worm</name>
    <name type="synonym">Aphelenchoides xylophilus</name>
    <dbReference type="NCBI Taxonomy" id="6326"/>
    <lineage>
        <taxon>Eukaryota</taxon>
        <taxon>Metazoa</taxon>
        <taxon>Ecdysozoa</taxon>
        <taxon>Nematoda</taxon>
        <taxon>Chromadorea</taxon>
        <taxon>Rhabditida</taxon>
        <taxon>Tylenchina</taxon>
        <taxon>Tylenchomorpha</taxon>
        <taxon>Aphelenchoidea</taxon>
        <taxon>Aphelenchoididae</taxon>
        <taxon>Bursaphelenchus</taxon>
    </lineage>
</organism>
<feature type="domain" description="BZIP" evidence="9">
    <location>
        <begin position="291"/>
        <end position="351"/>
    </location>
</feature>
<evidence type="ECO:0000256" key="1">
    <source>
        <dbReference type="ARBA" id="ARBA00004123"/>
    </source>
</evidence>
<feature type="coiled-coil region" evidence="7">
    <location>
        <begin position="316"/>
        <end position="350"/>
    </location>
</feature>
<comment type="subcellular location">
    <subcellularLocation>
        <location evidence="1">Nucleus</location>
    </subcellularLocation>
</comment>
<evidence type="ECO:0000256" key="4">
    <source>
        <dbReference type="ARBA" id="ARBA00023125"/>
    </source>
</evidence>
<keyword evidence="6" id="KW-0539">Nucleus</keyword>
<accession>A0A1I7RP32</accession>
<proteinExistence type="inferred from homology"/>
<dbReference type="InterPro" id="IPR046347">
    <property type="entry name" value="bZIP_sf"/>
</dbReference>
<evidence type="ECO:0000256" key="5">
    <source>
        <dbReference type="ARBA" id="ARBA00023163"/>
    </source>
</evidence>
<dbReference type="SMART" id="SM00338">
    <property type="entry name" value="BRLZ"/>
    <property type="match status" value="1"/>
</dbReference>
<dbReference type="PROSITE" id="PS50217">
    <property type="entry name" value="BZIP"/>
    <property type="match status" value="1"/>
</dbReference>
<dbReference type="GO" id="GO:0005634">
    <property type="term" value="C:nucleus"/>
    <property type="evidence" value="ECO:0007669"/>
    <property type="project" value="UniProtKB-SubCell"/>
</dbReference>
<dbReference type="SUPFAM" id="SSF57959">
    <property type="entry name" value="Leucine zipper domain"/>
    <property type="match status" value="1"/>
</dbReference>
<dbReference type="AlphaFoldDB" id="A0A1I7RP32"/>
<feature type="region of interest" description="Disordered" evidence="8">
    <location>
        <begin position="232"/>
        <end position="283"/>
    </location>
</feature>
<dbReference type="PANTHER" id="PTHR13044:SF14">
    <property type="entry name" value="CRYPTOCEPHAL, ISOFORM A"/>
    <property type="match status" value="1"/>
</dbReference>
<evidence type="ECO:0000256" key="2">
    <source>
        <dbReference type="ARBA" id="ARBA00007163"/>
    </source>
</evidence>
<evidence type="ECO:0000256" key="8">
    <source>
        <dbReference type="SAM" id="MobiDB-lite"/>
    </source>
</evidence>
<sequence>MLSERQLSETLCFYYGYDAEGDRILALPIVRECCCGRPECGKSVAAGGKTSVWRPSARLAANASAALRLRAARSACTTTGTQCCTTEAYTSKCCFKRRSFKPKSSFMRMCTSSVAQHALCCFVTSGRKSGFIRRAINVSLKNILANAHSPFSSIFYTPIEACSVSPCSSTYSAAHSSPSSPAVQCSPYPSSSVSSPPFLHVLCPTESLDWREWIDELIEEVRNEMINETIFDNATSPSTSSTSTRSRKRKHCSALSPEDSGISSASSVGSASPPPLSKRAKKYSLASLSHEQIAERKKEQNRIAAQRYRSRKTQTLEEGRTEIQFLEKRNSALRSEIEAMEKEINQLKGVLVGASS</sequence>
<evidence type="ECO:0000256" key="7">
    <source>
        <dbReference type="SAM" id="Coils"/>
    </source>
</evidence>
<keyword evidence="5" id="KW-0804">Transcription</keyword>
<evidence type="ECO:0000313" key="11">
    <source>
        <dbReference type="WBParaSite" id="BXY_0247200.1"/>
    </source>
</evidence>
<name>A0A1I7RP32_BURXY</name>
<evidence type="ECO:0000313" key="10">
    <source>
        <dbReference type="Proteomes" id="UP000095284"/>
    </source>
</evidence>
<dbReference type="Gene3D" id="1.20.5.170">
    <property type="match status" value="1"/>
</dbReference>
<evidence type="ECO:0000256" key="3">
    <source>
        <dbReference type="ARBA" id="ARBA00023015"/>
    </source>
</evidence>